<keyword evidence="3" id="KW-1185">Reference proteome</keyword>
<reference evidence="2 3" key="1">
    <citation type="submission" date="2024-08" db="EMBL/GenBank/DDBJ databases">
        <title>Halobellus sp. MBLA0158 whole genome sequence.</title>
        <authorList>
            <person name="Hwang C.Y."/>
            <person name="Cho E.-S."/>
            <person name="Seo M.-J."/>
        </authorList>
    </citation>
    <scope>NUCLEOTIDE SEQUENCE [LARGE SCALE GENOMIC DNA]</scope>
    <source>
        <strain evidence="2 3">MBLA0158</strain>
    </source>
</reference>
<proteinExistence type="predicted"/>
<dbReference type="AlphaFoldDB" id="A0ABD5ME27"/>
<evidence type="ECO:0008006" key="4">
    <source>
        <dbReference type="Google" id="ProtNLM"/>
    </source>
</evidence>
<feature type="compositionally biased region" description="Basic and acidic residues" evidence="1">
    <location>
        <begin position="386"/>
        <end position="396"/>
    </location>
</feature>
<gene>
    <name evidence="2" type="ORF">OS889_14255</name>
</gene>
<sequence>MSKSEPHSNNRTGAESDTKSRIEQRLYEAGVRVKRSVSAIDGTKKPQKEGHSDLSNQTFPGLVDENYTVHGGDGLVILDIDVPIDDLPEWIKDLPSTFVVESAHGGYHFYYIVEDDEEISNTDLWWGSVRYGWYALGPGSTIDHANCDEGKENCPGTGIGEYTIDTDKAMATLSGDSFEDLQEACTSDGDQEVPNHNLIAAPDSELVDRGELALHTLQEISTPAFNAIMDFLQGGTADFEGEDLFKENGQIDRNTHDAIALSLLYGTLRDYCDYDHDESISIATGTYTHYCREHQWTKDGQKRRWLYENESYRSYIITYALNSFDPERFKQLVEKKSTGNRRENNEYAVLTYDAIWTALNDLLPNNPPLLSNDMDPRNSQTESEISEGRIPDELPAIHEQYPGKQEVIDRAYEHDDGYNTRRSYEEAFRRLQAIYGDVKAARIGNTWVYYPADWPDPPNANYVLQYGQRYDPEEADGINSWTDEPELSDVE</sequence>
<name>A0ABD5ME27_9EURY</name>
<comment type="caution">
    <text evidence="2">The sequence shown here is derived from an EMBL/GenBank/DDBJ whole genome shotgun (WGS) entry which is preliminary data.</text>
</comment>
<dbReference type="Gene3D" id="3.30.2250.10">
    <property type="entry name" value="Bifunctional DNA primase/polymerase domain"/>
    <property type="match status" value="1"/>
</dbReference>
<protein>
    <recommendedName>
        <fullName evidence="4">DNA primase/polymerase bifunctional N-terminal domain-containing protein</fullName>
    </recommendedName>
</protein>
<feature type="region of interest" description="Disordered" evidence="1">
    <location>
        <begin position="373"/>
        <end position="398"/>
    </location>
</feature>
<feature type="region of interest" description="Disordered" evidence="1">
    <location>
        <begin position="38"/>
        <end position="57"/>
    </location>
</feature>
<feature type="region of interest" description="Disordered" evidence="1">
    <location>
        <begin position="1"/>
        <end position="23"/>
    </location>
</feature>
<evidence type="ECO:0000313" key="3">
    <source>
        <dbReference type="Proteomes" id="UP001570511"/>
    </source>
</evidence>
<dbReference type="EMBL" id="JBGNYA010000001">
    <property type="protein sequence ID" value="MFA1612160.1"/>
    <property type="molecule type" value="Genomic_DNA"/>
</dbReference>
<evidence type="ECO:0000256" key="1">
    <source>
        <dbReference type="SAM" id="MobiDB-lite"/>
    </source>
</evidence>
<dbReference type="RefSeq" id="WP_372390869.1">
    <property type="nucleotide sequence ID" value="NZ_JBGNYA010000001.1"/>
</dbReference>
<evidence type="ECO:0000313" key="2">
    <source>
        <dbReference type="EMBL" id="MFA1612160.1"/>
    </source>
</evidence>
<dbReference type="Proteomes" id="UP001570511">
    <property type="component" value="Unassembled WGS sequence"/>
</dbReference>
<accession>A0ABD5ME27</accession>
<dbReference type="SUPFAM" id="SSF56747">
    <property type="entry name" value="Prim-pol domain"/>
    <property type="match status" value="1"/>
</dbReference>
<organism evidence="2 3">
    <name type="scientific">Halobellus rubicundus</name>
    <dbReference type="NCBI Taxonomy" id="2996466"/>
    <lineage>
        <taxon>Archaea</taxon>
        <taxon>Methanobacteriati</taxon>
        <taxon>Methanobacteriota</taxon>
        <taxon>Stenosarchaea group</taxon>
        <taxon>Halobacteria</taxon>
        <taxon>Halobacteriales</taxon>
        <taxon>Haloferacaceae</taxon>
        <taxon>Halobellus</taxon>
    </lineage>
</organism>
<feature type="compositionally biased region" description="Basic and acidic residues" evidence="1">
    <location>
        <begin position="42"/>
        <end position="52"/>
    </location>
</feature>